<dbReference type="EMBL" id="JAYWIO010000003">
    <property type="protein sequence ID" value="KAK7274945.1"/>
    <property type="molecule type" value="Genomic_DNA"/>
</dbReference>
<protein>
    <recommendedName>
        <fullName evidence="4">Serine-threonine/tyrosine-protein kinase catalytic domain-containing protein</fullName>
    </recommendedName>
</protein>
<dbReference type="InterPro" id="IPR011009">
    <property type="entry name" value="Kinase-like_dom_sf"/>
</dbReference>
<accession>A0AAN9IF77</accession>
<dbReference type="SUPFAM" id="SSF56112">
    <property type="entry name" value="Protein kinase-like (PK-like)"/>
    <property type="match status" value="1"/>
</dbReference>
<organism evidence="5 6">
    <name type="scientific">Crotalaria pallida</name>
    <name type="common">Smooth rattlebox</name>
    <name type="synonym">Crotalaria striata</name>
    <dbReference type="NCBI Taxonomy" id="3830"/>
    <lineage>
        <taxon>Eukaryota</taxon>
        <taxon>Viridiplantae</taxon>
        <taxon>Streptophyta</taxon>
        <taxon>Embryophyta</taxon>
        <taxon>Tracheophyta</taxon>
        <taxon>Spermatophyta</taxon>
        <taxon>Magnoliopsida</taxon>
        <taxon>eudicotyledons</taxon>
        <taxon>Gunneridae</taxon>
        <taxon>Pentapetalae</taxon>
        <taxon>rosids</taxon>
        <taxon>fabids</taxon>
        <taxon>Fabales</taxon>
        <taxon>Fabaceae</taxon>
        <taxon>Papilionoideae</taxon>
        <taxon>50 kb inversion clade</taxon>
        <taxon>genistoids sensu lato</taxon>
        <taxon>core genistoids</taxon>
        <taxon>Crotalarieae</taxon>
        <taxon>Crotalaria</taxon>
    </lineage>
</organism>
<dbReference type="PANTHER" id="PTHR47989">
    <property type="entry name" value="OS01G0750732 PROTEIN"/>
    <property type="match status" value="1"/>
</dbReference>
<evidence type="ECO:0000313" key="6">
    <source>
        <dbReference type="Proteomes" id="UP001372338"/>
    </source>
</evidence>
<dbReference type="GO" id="GO:0004674">
    <property type="term" value="F:protein serine/threonine kinase activity"/>
    <property type="evidence" value="ECO:0007669"/>
    <property type="project" value="UniProtKB-KW"/>
</dbReference>
<keyword evidence="1" id="KW-0723">Serine/threonine-protein kinase</keyword>
<evidence type="ECO:0000256" key="1">
    <source>
        <dbReference type="ARBA" id="ARBA00022527"/>
    </source>
</evidence>
<gene>
    <name evidence="5" type="ORF">RIF29_16047</name>
</gene>
<evidence type="ECO:0000256" key="2">
    <source>
        <dbReference type="ARBA" id="ARBA00022741"/>
    </source>
</evidence>
<evidence type="ECO:0000256" key="3">
    <source>
        <dbReference type="ARBA" id="ARBA00022840"/>
    </source>
</evidence>
<dbReference type="PANTHER" id="PTHR47989:SF62">
    <property type="entry name" value="OS05G0423500 PROTEIN"/>
    <property type="match status" value="1"/>
</dbReference>
<keyword evidence="1" id="KW-0418">Kinase</keyword>
<evidence type="ECO:0000313" key="5">
    <source>
        <dbReference type="EMBL" id="KAK7274945.1"/>
    </source>
</evidence>
<sequence>MTIHNKRFKGLIPVYKGLLFDGTQVAFKSFKNCSVAGMIALPMKFKLLQVLARHVNLVTLRGYCTATTNLEGHQRIIVPDLMENGSLHDHLFGSSTNKKLSWIVR</sequence>
<reference evidence="5 6" key="1">
    <citation type="submission" date="2024-01" db="EMBL/GenBank/DDBJ databases">
        <title>The genomes of 5 underutilized Papilionoideae crops provide insights into root nodulation and disease resistanc.</title>
        <authorList>
            <person name="Yuan L."/>
        </authorList>
    </citation>
    <scope>NUCLEOTIDE SEQUENCE [LARGE SCALE GENOMIC DNA]</scope>
    <source>
        <strain evidence="5">ZHUSHIDOU_FW_LH</strain>
        <tissue evidence="5">Leaf</tissue>
    </source>
</reference>
<dbReference type="Gene3D" id="1.10.510.10">
    <property type="entry name" value="Transferase(Phosphotransferase) domain 1"/>
    <property type="match status" value="1"/>
</dbReference>
<keyword evidence="2" id="KW-0547">Nucleotide-binding</keyword>
<proteinExistence type="predicted"/>
<comment type="caution">
    <text evidence="5">The sequence shown here is derived from an EMBL/GenBank/DDBJ whole genome shotgun (WGS) entry which is preliminary data.</text>
</comment>
<dbReference type="GO" id="GO:0005524">
    <property type="term" value="F:ATP binding"/>
    <property type="evidence" value="ECO:0007669"/>
    <property type="project" value="UniProtKB-KW"/>
</dbReference>
<feature type="domain" description="Serine-threonine/tyrosine-protein kinase catalytic" evidence="4">
    <location>
        <begin position="14"/>
        <end position="103"/>
    </location>
</feature>
<name>A0AAN9IF77_CROPI</name>
<dbReference type="InterPro" id="IPR001245">
    <property type="entry name" value="Ser-Thr/Tyr_kinase_cat_dom"/>
</dbReference>
<dbReference type="AlphaFoldDB" id="A0AAN9IF77"/>
<keyword evidence="3" id="KW-0067">ATP-binding</keyword>
<keyword evidence="1" id="KW-0808">Transferase</keyword>
<dbReference type="Pfam" id="PF07714">
    <property type="entry name" value="PK_Tyr_Ser-Thr"/>
    <property type="match status" value="1"/>
</dbReference>
<evidence type="ECO:0000259" key="4">
    <source>
        <dbReference type="Pfam" id="PF07714"/>
    </source>
</evidence>
<keyword evidence="6" id="KW-1185">Reference proteome</keyword>
<dbReference type="Proteomes" id="UP001372338">
    <property type="component" value="Unassembled WGS sequence"/>
</dbReference>